<keyword evidence="1" id="KW-0472">Membrane</keyword>
<evidence type="ECO:0000256" key="1">
    <source>
        <dbReference type="SAM" id="Phobius"/>
    </source>
</evidence>
<accession>A0A6C0C588</accession>
<organism evidence="2">
    <name type="scientific">viral metagenome</name>
    <dbReference type="NCBI Taxonomy" id="1070528"/>
    <lineage>
        <taxon>unclassified sequences</taxon>
        <taxon>metagenomes</taxon>
        <taxon>organismal metagenomes</taxon>
    </lineage>
</organism>
<keyword evidence="1" id="KW-0812">Transmembrane</keyword>
<keyword evidence="1" id="KW-1133">Transmembrane helix</keyword>
<evidence type="ECO:0000313" key="2">
    <source>
        <dbReference type="EMBL" id="QHS98934.1"/>
    </source>
</evidence>
<reference evidence="2" key="1">
    <citation type="journal article" date="2020" name="Nature">
        <title>Giant virus diversity and host interactions through global metagenomics.</title>
        <authorList>
            <person name="Schulz F."/>
            <person name="Roux S."/>
            <person name="Paez-Espino D."/>
            <person name="Jungbluth S."/>
            <person name="Walsh D.A."/>
            <person name="Denef V.J."/>
            <person name="McMahon K.D."/>
            <person name="Konstantinidis K.T."/>
            <person name="Eloe-Fadrosh E.A."/>
            <person name="Kyrpides N.C."/>
            <person name="Woyke T."/>
        </authorList>
    </citation>
    <scope>NUCLEOTIDE SEQUENCE</scope>
    <source>
        <strain evidence="2">GVMAG-M-3300020185-18</strain>
    </source>
</reference>
<feature type="transmembrane region" description="Helical" evidence="1">
    <location>
        <begin position="6"/>
        <end position="23"/>
    </location>
</feature>
<proteinExistence type="predicted"/>
<dbReference type="AlphaFoldDB" id="A0A6C0C588"/>
<name>A0A6C0C588_9ZZZZ</name>
<dbReference type="EMBL" id="MN739330">
    <property type="protein sequence ID" value="QHS98934.1"/>
    <property type="molecule type" value="Genomic_DNA"/>
</dbReference>
<protein>
    <submittedName>
        <fullName evidence="2">Uncharacterized protein</fullName>
    </submittedName>
</protein>
<sequence length="74" mass="8689">MKFFHVPSFIISLAIGLFFTYISRPDTNVIYVYPTPENEQKILYKDKADNCFQFQAQETTCPSDISKIKNYKIQ</sequence>